<accession>B8MC25</accession>
<dbReference type="Proteomes" id="UP000001745">
    <property type="component" value="Unassembled WGS sequence"/>
</dbReference>
<evidence type="ECO:0000256" key="1">
    <source>
        <dbReference type="SAM" id="MobiDB-lite"/>
    </source>
</evidence>
<feature type="compositionally biased region" description="Basic and acidic residues" evidence="1">
    <location>
        <begin position="68"/>
        <end position="78"/>
    </location>
</feature>
<dbReference type="PhylomeDB" id="B8MC25"/>
<evidence type="ECO:0000313" key="3">
    <source>
        <dbReference type="Proteomes" id="UP000001745"/>
    </source>
</evidence>
<dbReference type="OrthoDB" id="4117572at2759"/>
<dbReference type="GO" id="GO:0003700">
    <property type="term" value="F:DNA-binding transcription factor activity"/>
    <property type="evidence" value="ECO:0007669"/>
    <property type="project" value="TreeGrafter"/>
</dbReference>
<dbReference type="STRING" id="441959.B8MC25"/>
<reference evidence="3" key="1">
    <citation type="journal article" date="2015" name="Genome Announc.">
        <title>Genome sequence of the AIDS-associated pathogen Penicillium marneffei (ATCC18224) and its near taxonomic relative Talaromyces stipitatus (ATCC10500).</title>
        <authorList>
            <person name="Nierman W.C."/>
            <person name="Fedorova-Abrams N.D."/>
            <person name="Andrianopoulos A."/>
        </authorList>
    </citation>
    <scope>NUCLEOTIDE SEQUENCE [LARGE SCALE GENOMIC DNA]</scope>
    <source>
        <strain evidence="3">ATCC 10500 / CBS 375.48 / QM 6759 / NRRL 1006</strain>
    </source>
</reference>
<dbReference type="GO" id="GO:0045944">
    <property type="term" value="P:positive regulation of transcription by RNA polymerase II"/>
    <property type="evidence" value="ECO:0007669"/>
    <property type="project" value="TreeGrafter"/>
</dbReference>
<dbReference type="HOGENOM" id="CLU_1230631_0_0_1"/>
<dbReference type="eggNOG" id="ENOG502SAHY">
    <property type="taxonomic scope" value="Eukaryota"/>
</dbReference>
<evidence type="ECO:0000313" key="2">
    <source>
        <dbReference type="EMBL" id="EED18471.1"/>
    </source>
</evidence>
<gene>
    <name evidence="2" type="ORF">TSTA_122070</name>
</gene>
<dbReference type="InParanoid" id="B8MC25"/>
<dbReference type="EMBL" id="EQ962655">
    <property type="protein sequence ID" value="EED18471.1"/>
    <property type="molecule type" value="Genomic_DNA"/>
</dbReference>
<dbReference type="GO" id="GO:0000228">
    <property type="term" value="C:nuclear chromosome"/>
    <property type="evidence" value="ECO:0007669"/>
    <property type="project" value="TreeGrafter"/>
</dbReference>
<dbReference type="AlphaFoldDB" id="B8MC25"/>
<feature type="compositionally biased region" description="Polar residues" evidence="1">
    <location>
        <begin position="33"/>
        <end position="47"/>
    </location>
</feature>
<name>B8MC25_TALSN</name>
<dbReference type="GO" id="GO:0051321">
    <property type="term" value="P:meiotic cell cycle"/>
    <property type="evidence" value="ECO:0007669"/>
    <property type="project" value="TreeGrafter"/>
</dbReference>
<dbReference type="PANTHER" id="PTHR35144">
    <property type="entry name" value="MEIOSIS-SPECIFIC TRANSCRIPTION FACTOR NDT80"/>
    <property type="match status" value="1"/>
</dbReference>
<organism evidence="2 3">
    <name type="scientific">Talaromyces stipitatus (strain ATCC 10500 / CBS 375.48 / QM 6759 / NRRL 1006)</name>
    <name type="common">Penicillium stipitatum</name>
    <dbReference type="NCBI Taxonomy" id="441959"/>
    <lineage>
        <taxon>Eukaryota</taxon>
        <taxon>Fungi</taxon>
        <taxon>Dikarya</taxon>
        <taxon>Ascomycota</taxon>
        <taxon>Pezizomycotina</taxon>
        <taxon>Eurotiomycetes</taxon>
        <taxon>Eurotiomycetidae</taxon>
        <taxon>Eurotiales</taxon>
        <taxon>Trichocomaceae</taxon>
        <taxon>Talaromyces</taxon>
        <taxon>Talaromyces sect. Talaromyces</taxon>
    </lineage>
</organism>
<sequence>MSQIFSFDAGAAQPRTTSSPPFGDWTQIPPPVTTTGAMATPTPSVTRSAEHPTNVAGSPPINLSLVEDDFKTPHKPTDPQRGVISRENSSASIPVSLAGQKRSSPELSGAPPTKLQKMASSGGVSIPRPRPTRSISATLPALQTSGLLHQPYHAPPSSYPTAMPYSGETADLLYEYFPLSMDDWQAPVDVVYRPHIVHHTHMPIDYKFMASRNRSKRYFAAEDVC</sequence>
<dbReference type="InterPro" id="IPR052605">
    <property type="entry name" value="Fungal_trans_regulator"/>
</dbReference>
<dbReference type="GeneID" id="8105493"/>
<dbReference type="RefSeq" id="XP_002482463.1">
    <property type="nucleotide sequence ID" value="XM_002482418.1"/>
</dbReference>
<keyword evidence="3" id="KW-1185">Reference proteome</keyword>
<protein>
    <submittedName>
        <fullName evidence="2">Uncharacterized protein</fullName>
    </submittedName>
</protein>
<feature type="region of interest" description="Disordered" evidence="1">
    <location>
        <begin position="1"/>
        <end position="131"/>
    </location>
</feature>
<dbReference type="VEuPathDB" id="FungiDB:TSTA_122070"/>
<dbReference type="PANTHER" id="PTHR35144:SF1">
    <property type="entry name" value="PROTEIN PACG"/>
    <property type="match status" value="1"/>
</dbReference>
<proteinExistence type="predicted"/>